<evidence type="ECO:0000313" key="2">
    <source>
        <dbReference type="Proteomes" id="UP000824120"/>
    </source>
</evidence>
<evidence type="ECO:0000313" key="1">
    <source>
        <dbReference type="EMBL" id="KAG5595676.1"/>
    </source>
</evidence>
<dbReference type="EMBL" id="JACXVP010000007">
    <property type="protein sequence ID" value="KAG5595676.1"/>
    <property type="molecule type" value="Genomic_DNA"/>
</dbReference>
<organism evidence="1 2">
    <name type="scientific">Solanum commersonii</name>
    <name type="common">Commerson's wild potato</name>
    <name type="synonym">Commerson's nightshade</name>
    <dbReference type="NCBI Taxonomy" id="4109"/>
    <lineage>
        <taxon>Eukaryota</taxon>
        <taxon>Viridiplantae</taxon>
        <taxon>Streptophyta</taxon>
        <taxon>Embryophyta</taxon>
        <taxon>Tracheophyta</taxon>
        <taxon>Spermatophyta</taxon>
        <taxon>Magnoliopsida</taxon>
        <taxon>eudicotyledons</taxon>
        <taxon>Gunneridae</taxon>
        <taxon>Pentapetalae</taxon>
        <taxon>asterids</taxon>
        <taxon>lamiids</taxon>
        <taxon>Solanales</taxon>
        <taxon>Solanaceae</taxon>
        <taxon>Solanoideae</taxon>
        <taxon>Solaneae</taxon>
        <taxon>Solanum</taxon>
    </lineage>
</organism>
<name>A0A9J5Y8S1_SOLCO</name>
<sequence length="135" mass="16050">MWRFQNKIKNLSKALRKWSKECIGDVFDIVNQKEEHNKLMDEQYEMNNSDHNRILLHKSQVDYIKWLKLQYSIDSTVRWLDNTDQISQATIFSMDPNSCASPGGKKGMFFQFDWNTVKQNITDYVRAFFTKANLT</sequence>
<dbReference type="Proteomes" id="UP000824120">
    <property type="component" value="Chromosome 7"/>
</dbReference>
<keyword evidence="2" id="KW-1185">Reference proteome</keyword>
<protein>
    <submittedName>
        <fullName evidence="1">Uncharacterized protein</fullName>
    </submittedName>
</protein>
<accession>A0A9J5Y8S1</accession>
<dbReference type="OrthoDB" id="1304953at2759"/>
<reference evidence="1 2" key="1">
    <citation type="submission" date="2020-09" db="EMBL/GenBank/DDBJ databases">
        <title>De no assembly of potato wild relative species, Solanum commersonii.</title>
        <authorList>
            <person name="Cho K."/>
        </authorList>
    </citation>
    <scope>NUCLEOTIDE SEQUENCE [LARGE SCALE GENOMIC DNA]</scope>
    <source>
        <strain evidence="1">LZ3.2</strain>
        <tissue evidence="1">Leaf</tissue>
    </source>
</reference>
<feature type="non-terminal residue" evidence="1">
    <location>
        <position position="1"/>
    </location>
</feature>
<dbReference type="AlphaFoldDB" id="A0A9J5Y8S1"/>
<gene>
    <name evidence="1" type="ORF">H5410_036908</name>
</gene>
<proteinExistence type="predicted"/>
<comment type="caution">
    <text evidence="1">The sequence shown here is derived from an EMBL/GenBank/DDBJ whole genome shotgun (WGS) entry which is preliminary data.</text>
</comment>